<keyword evidence="1" id="KW-1133">Transmembrane helix</keyword>
<dbReference type="AlphaFoldDB" id="A0A4V1LGY2"/>
<dbReference type="Proteomes" id="UP000290649">
    <property type="component" value="Unassembled WGS sequence"/>
</dbReference>
<evidence type="ECO:0000256" key="1">
    <source>
        <dbReference type="SAM" id="Phobius"/>
    </source>
</evidence>
<proteinExistence type="predicted"/>
<organism evidence="2 3">
    <name type="scientific">Anaerobacillus alkaliphilus</name>
    <dbReference type="NCBI Taxonomy" id="1548597"/>
    <lineage>
        <taxon>Bacteria</taxon>
        <taxon>Bacillati</taxon>
        <taxon>Bacillota</taxon>
        <taxon>Bacilli</taxon>
        <taxon>Bacillales</taxon>
        <taxon>Bacillaceae</taxon>
        <taxon>Anaerobacillus</taxon>
    </lineage>
</organism>
<reference evidence="2 3" key="1">
    <citation type="journal article" date="2019" name="Int. J. Syst. Evol. Microbiol.">
        <title>Anaerobacillus alkaliphilus sp. nov., a novel alkaliphilic and moderately halophilic bacterium.</title>
        <authorList>
            <person name="Borsodi A.K."/>
            <person name="Aszalos J.M."/>
            <person name="Bihari P."/>
            <person name="Nagy I."/>
            <person name="Schumann P."/>
            <person name="Sproer C."/>
            <person name="Kovacs A.L."/>
            <person name="Boka K."/>
            <person name="Dobosy P."/>
            <person name="Ovari M."/>
            <person name="Szili-Kovacs T."/>
            <person name="Toth E."/>
        </authorList>
    </citation>
    <scope>NUCLEOTIDE SEQUENCE [LARGE SCALE GENOMIC DNA]</scope>
    <source>
        <strain evidence="2 3">B16-10</strain>
    </source>
</reference>
<name>A0A4V1LGY2_9BACI</name>
<keyword evidence="1" id="KW-0812">Transmembrane</keyword>
<keyword evidence="1" id="KW-0472">Membrane</keyword>
<feature type="transmembrane region" description="Helical" evidence="1">
    <location>
        <begin position="46"/>
        <end position="65"/>
    </location>
</feature>
<feature type="transmembrane region" description="Helical" evidence="1">
    <location>
        <begin position="12"/>
        <end position="40"/>
    </location>
</feature>
<keyword evidence="3" id="KW-1185">Reference proteome</keyword>
<gene>
    <name evidence="2" type="ORF">DS745_02775</name>
</gene>
<protein>
    <submittedName>
        <fullName evidence="2">Uncharacterized protein</fullName>
    </submittedName>
</protein>
<comment type="caution">
    <text evidence="2">The sequence shown here is derived from an EMBL/GenBank/DDBJ whole genome shotgun (WGS) entry which is preliminary data.</text>
</comment>
<accession>A0A4V1LGY2</accession>
<evidence type="ECO:0000313" key="2">
    <source>
        <dbReference type="EMBL" id="RXJ04325.1"/>
    </source>
</evidence>
<dbReference type="RefSeq" id="WP_129076672.1">
    <property type="nucleotide sequence ID" value="NZ_QOUX01000001.1"/>
</dbReference>
<dbReference type="OrthoDB" id="2971244at2"/>
<dbReference type="EMBL" id="QOUX01000001">
    <property type="protein sequence ID" value="RXJ04325.1"/>
    <property type="molecule type" value="Genomic_DNA"/>
</dbReference>
<sequence length="77" mass="8330">MRKISLVVEGIIAFIISYLSIFAALAVLPSFLGVIVNIYGGNYQNAGTLFTFLVCAAVLSSNFIIKHLRSLNIIPAK</sequence>
<evidence type="ECO:0000313" key="3">
    <source>
        <dbReference type="Proteomes" id="UP000290649"/>
    </source>
</evidence>